<proteinExistence type="predicted"/>
<name>A0A1A9RK30_EIKCO</name>
<reference evidence="3" key="1">
    <citation type="submission" date="2016-05" db="EMBL/GenBank/DDBJ databases">
        <title>Draft genome of Corynebacterium afermentans subsp. afermentans LCDC 88199T.</title>
        <authorList>
            <person name="Bernier A.-M."/>
            <person name="Bernard K."/>
        </authorList>
    </citation>
    <scope>NUCLEOTIDE SEQUENCE [LARGE SCALE GENOMIC DNA]</scope>
    <source>
        <strain evidence="3">NML04-0072</strain>
    </source>
</reference>
<feature type="region of interest" description="Disordered" evidence="1">
    <location>
        <begin position="133"/>
        <end position="153"/>
    </location>
</feature>
<organism evidence="2 3">
    <name type="scientific">Eikenella corrodens</name>
    <dbReference type="NCBI Taxonomy" id="539"/>
    <lineage>
        <taxon>Bacteria</taxon>
        <taxon>Pseudomonadati</taxon>
        <taxon>Pseudomonadota</taxon>
        <taxon>Betaproteobacteria</taxon>
        <taxon>Neisseriales</taxon>
        <taxon>Neisseriaceae</taxon>
        <taxon>Eikenella</taxon>
    </lineage>
</organism>
<dbReference type="AlphaFoldDB" id="A0A1A9RK30"/>
<dbReference type="InterPro" id="IPR010654">
    <property type="entry name" value="Phage_lambda_tail_I"/>
</dbReference>
<dbReference type="Pfam" id="PF06805">
    <property type="entry name" value="Lambda_tail_I"/>
    <property type="match status" value="1"/>
</dbReference>
<gene>
    <name evidence="2" type="ORF">A7P90_05490</name>
</gene>
<evidence type="ECO:0000313" key="2">
    <source>
        <dbReference type="EMBL" id="OAM19380.1"/>
    </source>
</evidence>
<feature type="compositionally biased region" description="Polar residues" evidence="1">
    <location>
        <begin position="140"/>
        <end position="153"/>
    </location>
</feature>
<dbReference type="RefSeq" id="WP_064087693.1">
    <property type="nucleotide sequence ID" value="NZ_LXSG01000030.1"/>
</dbReference>
<dbReference type="Proteomes" id="UP000077589">
    <property type="component" value="Unassembled WGS sequence"/>
</dbReference>
<protein>
    <submittedName>
        <fullName evidence="2">Phage tail protein</fullName>
    </submittedName>
</protein>
<dbReference type="EMBL" id="LXSG01000030">
    <property type="protein sequence ID" value="OAM19380.1"/>
    <property type="molecule type" value="Genomic_DNA"/>
</dbReference>
<comment type="caution">
    <text evidence="2">The sequence shown here is derived from an EMBL/GenBank/DDBJ whole genome shotgun (WGS) entry which is preliminary data.</text>
</comment>
<evidence type="ECO:0000313" key="3">
    <source>
        <dbReference type="Proteomes" id="UP000077589"/>
    </source>
</evidence>
<accession>A0A1A9RK30</accession>
<dbReference type="OrthoDB" id="5617695at2"/>
<sequence length="243" mass="26090">MITVCLHGGLREYGRRFDLHAANPAEAVRALLTQLPGFREILGSGFYQVRFNGHDFCEAELEHEFRQPESGILHIVPRIQGAGKAGQIIAGVVLIAFAWWNPFGWAAAGALMSAGVGLVAGGIAQMLARPPRLDTEQRGQKTGRNTAFSNLDNTAAQGQPVPLAYGEAYCGSRVASQGVVSRRVDTDGDPVLQNPTAADVTLRLVKTPIAGQAAKAPNGQYYDTDFNDDSVRARNYTAALQQN</sequence>
<evidence type="ECO:0000256" key="1">
    <source>
        <dbReference type="SAM" id="MobiDB-lite"/>
    </source>
</evidence>